<accession>A0A7Y6M267</accession>
<gene>
    <name evidence="1" type="ORF">HTZ77_10540</name>
</gene>
<organism evidence="1 2">
    <name type="scientific">Nonomuraea montanisoli</name>
    <dbReference type="NCBI Taxonomy" id="2741721"/>
    <lineage>
        <taxon>Bacteria</taxon>
        <taxon>Bacillati</taxon>
        <taxon>Actinomycetota</taxon>
        <taxon>Actinomycetes</taxon>
        <taxon>Streptosporangiales</taxon>
        <taxon>Streptosporangiaceae</taxon>
        <taxon>Nonomuraea</taxon>
    </lineage>
</organism>
<evidence type="ECO:0008006" key="3">
    <source>
        <dbReference type="Google" id="ProtNLM"/>
    </source>
</evidence>
<evidence type="ECO:0000313" key="2">
    <source>
        <dbReference type="Proteomes" id="UP000586042"/>
    </source>
</evidence>
<reference evidence="1 2" key="1">
    <citation type="submission" date="2020-06" db="EMBL/GenBank/DDBJ databases">
        <title>Nonomuraea sp. SMC257, a novel actinomycete isolated from soil.</title>
        <authorList>
            <person name="Chanama M."/>
        </authorList>
    </citation>
    <scope>NUCLEOTIDE SEQUENCE [LARGE SCALE GENOMIC DNA]</scope>
    <source>
        <strain evidence="1 2">SMC257</strain>
    </source>
</reference>
<dbReference type="EMBL" id="JABWGN010000004">
    <property type="protein sequence ID" value="NUW31862.1"/>
    <property type="molecule type" value="Genomic_DNA"/>
</dbReference>
<comment type="caution">
    <text evidence="1">The sequence shown here is derived from an EMBL/GenBank/DDBJ whole genome shotgun (WGS) entry which is preliminary data.</text>
</comment>
<dbReference type="RefSeq" id="WP_175589327.1">
    <property type="nucleotide sequence ID" value="NZ_JABWGN010000004.1"/>
</dbReference>
<dbReference type="AlphaFoldDB" id="A0A7Y6M267"/>
<name>A0A7Y6M267_9ACTN</name>
<keyword evidence="2" id="KW-1185">Reference proteome</keyword>
<evidence type="ECO:0000313" key="1">
    <source>
        <dbReference type="EMBL" id="NUW31862.1"/>
    </source>
</evidence>
<protein>
    <recommendedName>
        <fullName evidence="3">Hydrogenase maturation protease</fullName>
    </recommendedName>
</protein>
<dbReference type="Proteomes" id="UP000586042">
    <property type="component" value="Unassembled WGS sequence"/>
</dbReference>
<sequence>MDEPMVDEDEQPPLDQVRRIARAVLYEGYLLWPYRQSALKNRHRWTIGGVHPEPYGREHDGHPWLMRTQCLVEAGAGASVDVRVRYLHVVAREPALVRDGVAEPVPELVAGGLRVLPREEAVEQEAAACGLALEDLARRPFRAAIEVPAGQDAEPLPDTGPVAEGRPVGTVIRHWEALRGHVEVSAEELEPGLHRLTADVVNTTPWPGGTRTDLMRRTLVSAHTVLHARDGRFVSLMDPPEELRDHAEGCRSLGVWPVLVGEEGERHTMLSAPIILYDHPRISPESPGDLFDATEIDQLLTLSVLALSEEEKREIREGDPRGREILERCDGLTSEQLMRLHGVLRTDPT</sequence>
<proteinExistence type="predicted"/>